<dbReference type="AlphaFoldDB" id="A0ABD2CEY9"/>
<evidence type="ECO:0000256" key="1">
    <source>
        <dbReference type="SAM" id="Coils"/>
    </source>
</evidence>
<name>A0ABD2CEY9_VESMC</name>
<organism evidence="2 3">
    <name type="scientific">Vespula maculifrons</name>
    <name type="common">Eastern yellow jacket</name>
    <name type="synonym">Wasp</name>
    <dbReference type="NCBI Taxonomy" id="7453"/>
    <lineage>
        <taxon>Eukaryota</taxon>
        <taxon>Metazoa</taxon>
        <taxon>Ecdysozoa</taxon>
        <taxon>Arthropoda</taxon>
        <taxon>Hexapoda</taxon>
        <taxon>Insecta</taxon>
        <taxon>Pterygota</taxon>
        <taxon>Neoptera</taxon>
        <taxon>Endopterygota</taxon>
        <taxon>Hymenoptera</taxon>
        <taxon>Apocrita</taxon>
        <taxon>Aculeata</taxon>
        <taxon>Vespoidea</taxon>
        <taxon>Vespidae</taxon>
        <taxon>Vespinae</taxon>
        <taxon>Vespula</taxon>
    </lineage>
</organism>
<accession>A0ABD2CEY9</accession>
<reference evidence="2 3" key="1">
    <citation type="journal article" date="2024" name="Ann. Entomol. Soc. Am.">
        <title>Genomic analyses of the southern and eastern yellowjacket wasps (Hymenoptera: Vespidae) reveal evolutionary signatures of social life.</title>
        <authorList>
            <person name="Catto M.A."/>
            <person name="Caine P.B."/>
            <person name="Orr S.E."/>
            <person name="Hunt B.G."/>
            <person name="Goodisman M.A.D."/>
        </authorList>
    </citation>
    <scope>NUCLEOTIDE SEQUENCE [LARGE SCALE GENOMIC DNA]</scope>
    <source>
        <strain evidence="2">232</strain>
        <tissue evidence="2">Head and thorax</tissue>
    </source>
</reference>
<gene>
    <name evidence="2" type="ORF">V1477_009122</name>
</gene>
<dbReference type="EMBL" id="JAYRBN010000056">
    <property type="protein sequence ID" value="KAL2743633.1"/>
    <property type="molecule type" value="Genomic_DNA"/>
</dbReference>
<dbReference type="Proteomes" id="UP001607303">
    <property type="component" value="Unassembled WGS sequence"/>
</dbReference>
<comment type="caution">
    <text evidence="2">The sequence shown here is derived from an EMBL/GenBank/DDBJ whole genome shotgun (WGS) entry which is preliminary data.</text>
</comment>
<proteinExistence type="predicted"/>
<evidence type="ECO:0000313" key="3">
    <source>
        <dbReference type="Proteomes" id="UP001607303"/>
    </source>
</evidence>
<keyword evidence="1" id="KW-0175">Coiled coil</keyword>
<protein>
    <submittedName>
        <fullName evidence="2">Centromere-associated protein E-like isoform X6</fullName>
    </submittedName>
</protein>
<keyword evidence="3" id="KW-1185">Reference proteome</keyword>
<evidence type="ECO:0000313" key="2">
    <source>
        <dbReference type="EMBL" id="KAL2743633.1"/>
    </source>
</evidence>
<feature type="coiled-coil region" evidence="1">
    <location>
        <begin position="27"/>
        <end position="207"/>
    </location>
</feature>
<sequence>MNVVTAMISSKDDMEEDIRNTKFHLKVTQITEENALLREEIAKLDDRNSILERQQKYFKRQLEQIHEKYNELQREYDEQKDILNEVTRKEKDTNIALQKSTKEQRILLTRLETVELQAQEVTNLKDKLKKVTNERLECTKKKAEVVEKLDKKYNECESLLMTITDLKEANENLRNNYEARENMVKLLRENNRQLEDENAELKLLISMNTRTSIDKTYHSDAETYCTVHDTPYSRFNDTFHQDSLYDELKASGFTNICSSNDTISYELEKQVQLYELEIDKLIQQTECVFQQLVSARDENCLHLMQNINYYTESSEKMKNLETLKQRIQILLDTVNTTSPEPTGIEIGIQVQADFRAIENLRELPSLNFHEEDHLECFCKKNQISTSSNISNEKQDPFTISAKSPKVVMVSKSFVVDPVIQVFDKSVRSVTSPRSSPAKKSMENFSLTRLERRKTIHTLTFCKNSCNDAGTKIRADIIDDGNGDYSNNERLVSFLDHLSLPIDFSAISKRVAITRHRKSKSESSLFPEKKALLCRRSFNVAMPLSAEKINETIEIRKSFDDSTCEKIKREDEFYVELQQNDLQNLTSCRGYTFGGTYRSLNDSTDSSVSSSSLRSDNLFPQDFSIDELDYPLCELHRPVHLAPTKLKLPSDKVLLFSKEQHLINKDTQAGFTTASNKLLENIKLESSIHEPKQYKIMEHFGKDRLNKDYYNESPNNYLIDINKEIYSINGETYLIDKLAPICRDRTSMYFQRSSNFCRESYTENHLPAAFSTPMRIDSKDKNHLNKMNNKKRIGYVDSEDREKTVSISLCSFANNNSALSQSKCGLASRFRENFEEYSIVNAMQKNNTEERTNCATASGGKIRSRSSDGESQISDSKELVKNFQESQVFLDKTQERRNLLKENKSVLQVCKFYHSSSAKSNIWNDKIIGKETRLRR</sequence>